<comment type="function">
    <text evidence="1">Transaldolase is important for the balance of metabolites in the pentose-phosphate pathway.</text>
</comment>
<dbReference type="InterPro" id="IPR018225">
    <property type="entry name" value="Transaldolase_AS"/>
</dbReference>
<dbReference type="PROSITE" id="PS00958">
    <property type="entry name" value="TRANSALDOLASE_2"/>
    <property type="match status" value="1"/>
</dbReference>
<organism evidence="9 11">
    <name type="scientific">Anaeramoeba flamelloides</name>
    <dbReference type="NCBI Taxonomy" id="1746091"/>
    <lineage>
        <taxon>Eukaryota</taxon>
        <taxon>Metamonada</taxon>
        <taxon>Anaeramoebidae</taxon>
        <taxon>Anaeramoeba</taxon>
    </lineage>
</organism>
<dbReference type="PROSITE" id="PS01054">
    <property type="entry name" value="TRANSALDOLASE_1"/>
    <property type="match status" value="1"/>
</dbReference>
<accession>A0AAV7YTZ1</accession>
<dbReference type="PANTHER" id="PTHR10683:SF18">
    <property type="entry name" value="TRANSALDOLASE"/>
    <property type="match status" value="1"/>
</dbReference>
<comment type="catalytic activity">
    <reaction evidence="8">
        <text>D-sedoheptulose 7-phosphate + D-glyceraldehyde 3-phosphate = D-erythrose 4-phosphate + beta-D-fructose 6-phosphate</text>
        <dbReference type="Rhea" id="RHEA:17053"/>
        <dbReference type="ChEBI" id="CHEBI:16897"/>
        <dbReference type="ChEBI" id="CHEBI:57483"/>
        <dbReference type="ChEBI" id="CHEBI:57634"/>
        <dbReference type="ChEBI" id="CHEBI:59776"/>
        <dbReference type="EC" id="2.2.1.2"/>
    </reaction>
</comment>
<evidence type="ECO:0000313" key="12">
    <source>
        <dbReference type="Proteomes" id="UP001150062"/>
    </source>
</evidence>
<evidence type="ECO:0000256" key="5">
    <source>
        <dbReference type="ARBA" id="ARBA00022679"/>
    </source>
</evidence>
<evidence type="ECO:0000256" key="4">
    <source>
        <dbReference type="ARBA" id="ARBA00013151"/>
    </source>
</evidence>
<evidence type="ECO:0000256" key="7">
    <source>
        <dbReference type="ARBA" id="ARBA00023270"/>
    </source>
</evidence>
<dbReference type="GO" id="GO:0005737">
    <property type="term" value="C:cytoplasm"/>
    <property type="evidence" value="ECO:0007669"/>
    <property type="project" value="InterPro"/>
</dbReference>
<reference evidence="10" key="1">
    <citation type="submission" date="2022-08" db="EMBL/GenBank/DDBJ databases">
        <title>Novel sulfate-reducing endosymbionts in the free-living metamonad Anaeramoeba.</title>
        <authorList>
            <person name="Jerlstrom-Hultqvist J."/>
            <person name="Cepicka I."/>
            <person name="Gallot-Lavallee L."/>
            <person name="Salas-Leiva D."/>
            <person name="Curtis B.A."/>
            <person name="Zahonova K."/>
            <person name="Pipaliya S."/>
            <person name="Dacks J."/>
            <person name="Roger A.J."/>
        </authorList>
    </citation>
    <scope>NUCLEOTIDE SEQUENCE</scope>
    <source>
        <strain evidence="10">Schooner1</strain>
    </source>
</reference>
<keyword evidence="5 8" id="KW-0808">Transferase</keyword>
<dbReference type="SUPFAM" id="SSF51569">
    <property type="entry name" value="Aldolase"/>
    <property type="match status" value="1"/>
</dbReference>
<comment type="pathway">
    <text evidence="2 8">Carbohydrate degradation; pentose phosphate pathway; D-glyceraldehyde 3-phosphate and beta-D-fructose 6-phosphate from D-ribose 5-phosphate and D-xylulose 5-phosphate (non-oxidative stage): step 2/3.</text>
</comment>
<evidence type="ECO:0000256" key="8">
    <source>
        <dbReference type="RuleBase" id="RU000501"/>
    </source>
</evidence>
<dbReference type="EMBL" id="JAOAOG010000296">
    <property type="protein sequence ID" value="KAJ6231982.1"/>
    <property type="molecule type" value="Genomic_DNA"/>
</dbReference>
<name>A0AAV7YTZ1_9EUKA</name>
<dbReference type="GO" id="GO:0009052">
    <property type="term" value="P:pentose-phosphate shunt, non-oxidative branch"/>
    <property type="evidence" value="ECO:0007669"/>
    <property type="project" value="TreeGrafter"/>
</dbReference>
<comment type="function">
    <text evidence="8">Catalyzes the rate-limiting step of the non-oxidative phase in the pentose phosphate pathway. Catalyzes the reversible conversion of sedheptulose-7-phosphate and D-glyceraldehyde 3-phosphate into erythrose-4-phosphate and beta-D-fructose 6-phosphate.</text>
</comment>
<dbReference type="Proteomes" id="UP001150062">
    <property type="component" value="Unassembled WGS sequence"/>
</dbReference>
<proteinExistence type="inferred from homology"/>
<evidence type="ECO:0000313" key="10">
    <source>
        <dbReference type="EMBL" id="KAJ6231982.1"/>
    </source>
</evidence>
<comment type="caution">
    <text evidence="9">The sequence shown here is derived from an EMBL/GenBank/DDBJ whole genome shotgun (WGS) entry which is preliminary data.</text>
</comment>
<evidence type="ECO:0000256" key="3">
    <source>
        <dbReference type="ARBA" id="ARBA00008012"/>
    </source>
</evidence>
<dbReference type="Proteomes" id="UP001146793">
    <property type="component" value="Unassembled WGS sequence"/>
</dbReference>
<evidence type="ECO:0000256" key="2">
    <source>
        <dbReference type="ARBA" id="ARBA00004857"/>
    </source>
</evidence>
<dbReference type="GO" id="GO:0005975">
    <property type="term" value="P:carbohydrate metabolic process"/>
    <property type="evidence" value="ECO:0007669"/>
    <property type="project" value="InterPro"/>
</dbReference>
<dbReference type="CDD" id="cd00957">
    <property type="entry name" value="Transaldolase_TalAB"/>
    <property type="match status" value="1"/>
</dbReference>
<reference evidence="9" key="2">
    <citation type="submission" date="2022-08" db="EMBL/GenBank/DDBJ databases">
        <title>Novel sulphate-reducing endosymbionts in the free-living metamonad Anaeramoeba.</title>
        <authorList>
            <person name="Jerlstrom-Hultqvist J."/>
            <person name="Cepicka I."/>
            <person name="Gallot-Lavallee L."/>
            <person name="Salas-Leiva D."/>
            <person name="Curtis B.A."/>
            <person name="Zahonova K."/>
            <person name="Pipaliya S."/>
            <person name="Dacks J."/>
            <person name="Roger A.J."/>
        </authorList>
    </citation>
    <scope>NUCLEOTIDE SEQUENCE</scope>
    <source>
        <strain evidence="9">Busselton2</strain>
    </source>
</reference>
<dbReference type="InterPro" id="IPR001585">
    <property type="entry name" value="TAL/FSA"/>
</dbReference>
<dbReference type="EC" id="2.2.1.2" evidence="4 8"/>
<keyword evidence="12" id="KW-1185">Reference proteome</keyword>
<comment type="similarity">
    <text evidence="3">Belongs to the transaldolase family. Type 1 subfamily.</text>
</comment>
<sequence>MTTGLEKLKEFTTVVADTGDFESIAEFSPQDCTTNPTLILRAFKLTKYSQLVKDCVNKVKEGYKGDKESLVTECLDNIFVTFGKAILELLPKNGRVSTELDPRLSFDTEGSILRARKLIALYEKAGVPRDRVLIKIASTWEGIQAAKILETEGIHCNLTLLFSFGQAVACADAKVTLISPFVGRIRDWHLKFNNPDKIEDFEPSQDPGVISVASIYNYYKKFGIKTEIMGASFRNIGEITELVGCDLLTIAPRLLKELKQMKPELIVKKLDQEKAKEMDIEECEFDEKKFRWELCCNQMASEKLFEGIRHFKIDYLVLQGLIAELL</sequence>
<evidence type="ECO:0000256" key="6">
    <source>
        <dbReference type="ARBA" id="ARBA00023126"/>
    </source>
</evidence>
<dbReference type="AlphaFoldDB" id="A0AAV7YTZ1"/>
<evidence type="ECO:0000313" key="11">
    <source>
        <dbReference type="Proteomes" id="UP001146793"/>
    </source>
</evidence>
<dbReference type="EMBL" id="JANTQA010000048">
    <property type="protein sequence ID" value="KAJ3431380.1"/>
    <property type="molecule type" value="Genomic_DNA"/>
</dbReference>
<keyword evidence="6 8" id="KW-0570">Pentose shunt</keyword>
<dbReference type="FunFam" id="3.20.20.70:FF:000131">
    <property type="entry name" value="Transaldolase"/>
    <property type="match status" value="1"/>
</dbReference>
<protein>
    <recommendedName>
        <fullName evidence="4 8">Transaldolase</fullName>
        <ecNumber evidence="4 8">2.2.1.2</ecNumber>
    </recommendedName>
</protein>
<dbReference type="NCBIfam" id="TIGR00874">
    <property type="entry name" value="talAB"/>
    <property type="match status" value="1"/>
</dbReference>
<dbReference type="InterPro" id="IPR004730">
    <property type="entry name" value="Transaldolase_1"/>
</dbReference>
<evidence type="ECO:0000313" key="9">
    <source>
        <dbReference type="EMBL" id="KAJ3431380.1"/>
    </source>
</evidence>
<dbReference type="GO" id="GO:0004801">
    <property type="term" value="F:transaldolase activity"/>
    <property type="evidence" value="ECO:0007669"/>
    <property type="project" value="UniProtKB-EC"/>
</dbReference>
<dbReference type="Pfam" id="PF00923">
    <property type="entry name" value="TAL_FSA"/>
    <property type="match status" value="1"/>
</dbReference>
<gene>
    <name evidence="9" type="ORF">M0812_03061</name>
    <name evidence="10" type="ORF">M0813_05347</name>
</gene>
<evidence type="ECO:0000256" key="1">
    <source>
        <dbReference type="ARBA" id="ARBA00003518"/>
    </source>
</evidence>
<dbReference type="InterPro" id="IPR013785">
    <property type="entry name" value="Aldolase_TIM"/>
</dbReference>
<keyword evidence="7" id="KW-0704">Schiff base</keyword>
<dbReference type="Gene3D" id="3.20.20.70">
    <property type="entry name" value="Aldolase class I"/>
    <property type="match status" value="1"/>
</dbReference>
<dbReference type="PANTHER" id="PTHR10683">
    <property type="entry name" value="TRANSALDOLASE"/>
    <property type="match status" value="1"/>
</dbReference>